<feature type="transmembrane region" description="Helical" evidence="1">
    <location>
        <begin position="38"/>
        <end position="61"/>
    </location>
</feature>
<proteinExistence type="predicted"/>
<gene>
    <name evidence="2" type="ORF">M011DRAFT_463231</name>
</gene>
<accession>A0A6A6VPJ8</accession>
<dbReference type="Proteomes" id="UP000799440">
    <property type="component" value="Unassembled WGS sequence"/>
</dbReference>
<sequence length="67" mass="7551">MFAETHQSTSARCTTIQNTWQSLRSKHPFHASATPLRFAGLIALAIRFCACVKWLFGVFMYDVASRA</sequence>
<dbReference type="EMBL" id="MU006561">
    <property type="protein sequence ID" value="KAF2751716.1"/>
    <property type="molecule type" value="Genomic_DNA"/>
</dbReference>
<name>A0A6A6VPJ8_9PLEO</name>
<keyword evidence="1" id="KW-0472">Membrane</keyword>
<keyword evidence="1" id="KW-0812">Transmembrane</keyword>
<evidence type="ECO:0000256" key="1">
    <source>
        <dbReference type="SAM" id="Phobius"/>
    </source>
</evidence>
<organism evidence="2 3">
    <name type="scientific">Sporormia fimetaria CBS 119925</name>
    <dbReference type="NCBI Taxonomy" id="1340428"/>
    <lineage>
        <taxon>Eukaryota</taxon>
        <taxon>Fungi</taxon>
        <taxon>Dikarya</taxon>
        <taxon>Ascomycota</taxon>
        <taxon>Pezizomycotina</taxon>
        <taxon>Dothideomycetes</taxon>
        <taxon>Pleosporomycetidae</taxon>
        <taxon>Pleosporales</taxon>
        <taxon>Sporormiaceae</taxon>
        <taxon>Sporormia</taxon>
    </lineage>
</organism>
<reference evidence="2" key="1">
    <citation type="journal article" date="2020" name="Stud. Mycol.">
        <title>101 Dothideomycetes genomes: a test case for predicting lifestyles and emergence of pathogens.</title>
        <authorList>
            <person name="Haridas S."/>
            <person name="Albert R."/>
            <person name="Binder M."/>
            <person name="Bloem J."/>
            <person name="Labutti K."/>
            <person name="Salamov A."/>
            <person name="Andreopoulos B."/>
            <person name="Baker S."/>
            <person name="Barry K."/>
            <person name="Bills G."/>
            <person name="Bluhm B."/>
            <person name="Cannon C."/>
            <person name="Castanera R."/>
            <person name="Culley D."/>
            <person name="Daum C."/>
            <person name="Ezra D."/>
            <person name="Gonzalez J."/>
            <person name="Henrissat B."/>
            <person name="Kuo A."/>
            <person name="Liang C."/>
            <person name="Lipzen A."/>
            <person name="Lutzoni F."/>
            <person name="Magnuson J."/>
            <person name="Mondo S."/>
            <person name="Nolan M."/>
            <person name="Ohm R."/>
            <person name="Pangilinan J."/>
            <person name="Park H.-J."/>
            <person name="Ramirez L."/>
            <person name="Alfaro M."/>
            <person name="Sun H."/>
            <person name="Tritt A."/>
            <person name="Yoshinaga Y."/>
            <person name="Zwiers L.-H."/>
            <person name="Turgeon B."/>
            <person name="Goodwin S."/>
            <person name="Spatafora J."/>
            <person name="Crous P."/>
            <person name="Grigoriev I."/>
        </authorList>
    </citation>
    <scope>NUCLEOTIDE SEQUENCE</scope>
    <source>
        <strain evidence="2">CBS 119925</strain>
    </source>
</reference>
<keyword evidence="3" id="KW-1185">Reference proteome</keyword>
<dbReference type="AlphaFoldDB" id="A0A6A6VPJ8"/>
<protein>
    <submittedName>
        <fullName evidence="2">Uncharacterized protein</fullName>
    </submittedName>
</protein>
<keyword evidence="1" id="KW-1133">Transmembrane helix</keyword>
<evidence type="ECO:0000313" key="2">
    <source>
        <dbReference type="EMBL" id="KAF2751716.1"/>
    </source>
</evidence>
<evidence type="ECO:0000313" key="3">
    <source>
        <dbReference type="Proteomes" id="UP000799440"/>
    </source>
</evidence>